<evidence type="ECO:0000313" key="2">
    <source>
        <dbReference type="Proteomes" id="UP000510822"/>
    </source>
</evidence>
<evidence type="ECO:0000313" key="1">
    <source>
        <dbReference type="EMBL" id="QLI82953.1"/>
    </source>
</evidence>
<dbReference type="Proteomes" id="UP000510822">
    <property type="component" value="Chromosome"/>
</dbReference>
<keyword evidence="2" id="KW-1185">Reference proteome</keyword>
<dbReference type="EMBL" id="CP058952">
    <property type="protein sequence ID" value="QLI82953.1"/>
    <property type="molecule type" value="Genomic_DNA"/>
</dbReference>
<organism evidence="1 2">
    <name type="scientific">Chitinibacter fontanus</name>
    <dbReference type="NCBI Taxonomy" id="1737446"/>
    <lineage>
        <taxon>Bacteria</taxon>
        <taxon>Pseudomonadati</taxon>
        <taxon>Pseudomonadota</taxon>
        <taxon>Betaproteobacteria</taxon>
        <taxon>Neisseriales</taxon>
        <taxon>Chitinibacteraceae</taxon>
        <taxon>Chitinibacter</taxon>
    </lineage>
</organism>
<sequence length="281" mass="31919">MLKRSCQHVIFLKDELNNLLPKNSTAFHIKKEMGEYLWRTLENNGIKHLHFPNNLTKAKTAHRPIESLYRWISYCGGLSPTWYDDPLDGEIYSDDKAIVVGCTKPSECKNENEAWKVHQFVTLGLWIIDSEFNRYGDEHVANGMLNEQGNNIYEVIEHRAACIEFAYQALTYALKVKAEIKAKKEKKGGLATSSLKLLTRREAERLVKLKIPTSGKWKSAAIAAKSIENEVRQFAIATGWRMSEERGRTTIAGWLREMSEASTLFETKSGTSASKRTTSTS</sequence>
<gene>
    <name evidence="1" type="ORF">HZU75_16290</name>
</gene>
<dbReference type="AlphaFoldDB" id="A0A7D5VCR0"/>
<dbReference type="RefSeq" id="WP_180307026.1">
    <property type="nucleotide sequence ID" value="NZ_CP058952.1"/>
</dbReference>
<protein>
    <submittedName>
        <fullName evidence="1">Uncharacterized protein</fullName>
    </submittedName>
</protein>
<dbReference type="KEGG" id="cfon:HZU75_16290"/>
<proteinExistence type="predicted"/>
<reference evidence="1 2" key="1">
    <citation type="journal article" date="2016" name="Int. J. Syst. Evol. Microbiol.">
        <title>Chitinibacter fontanus sp. nov., isolated from a spring.</title>
        <authorList>
            <person name="Sheu S.Y."/>
            <person name="Li Y.S."/>
            <person name="Young C.C."/>
            <person name="Chen W.M."/>
        </authorList>
    </citation>
    <scope>NUCLEOTIDE SEQUENCE [LARGE SCALE GENOMIC DNA]</scope>
    <source>
        <strain evidence="1 2">STM-7</strain>
    </source>
</reference>
<accession>A0A7D5VCR0</accession>
<name>A0A7D5VCR0_9NEIS</name>